<organism evidence="2 3">
    <name type="scientific">Mycolicibacterium paratuberculosis (strain ATCC BAA-968 / K-10)</name>
    <name type="common">Mycobacterium paratuberculosis</name>
    <dbReference type="NCBI Taxonomy" id="262316"/>
    <lineage>
        <taxon>Bacteria</taxon>
        <taxon>Bacillati</taxon>
        <taxon>Actinomycetota</taxon>
        <taxon>Actinomycetes</taxon>
        <taxon>Mycobacteriales</taxon>
        <taxon>Mycobacteriaceae</taxon>
        <taxon>Mycobacterium</taxon>
        <taxon>Mycobacterium avium complex (MAC)</taxon>
    </lineage>
</organism>
<evidence type="ECO:0000313" key="3">
    <source>
        <dbReference type="Proteomes" id="UP000000580"/>
    </source>
</evidence>
<dbReference type="AlphaFoldDB" id="Q73W96"/>
<proteinExistence type="predicted"/>
<feature type="region of interest" description="Disordered" evidence="1">
    <location>
        <begin position="1"/>
        <end position="65"/>
    </location>
</feature>
<name>Q73W96_MYCPA</name>
<keyword evidence="3" id="KW-1185">Reference proteome</keyword>
<dbReference type="Proteomes" id="UP000000580">
    <property type="component" value="Chromosome"/>
</dbReference>
<gene>
    <name evidence="2" type="ordered locus">MAP_2764c</name>
</gene>
<sequence length="149" mass="15639">MFAVSGRRPLPRMVQRPTRQTPAARRRSGPAPHPTARPTQKATPHPPQPERHTMTTDNPTPSDDQALAALYATALGVLLAGLVNDGRLTTEIERIIAAGEKVTAGVLGFLTAAAANAYEYEHGSREAAIDAVTADLATVLLAAGEGQPS</sequence>
<protein>
    <submittedName>
        <fullName evidence="2">Uncharacterized protein</fullName>
    </submittedName>
</protein>
<dbReference type="EMBL" id="AE016958">
    <property type="protein sequence ID" value="AAS05081.1"/>
    <property type="molecule type" value="Genomic_DNA"/>
</dbReference>
<dbReference type="HOGENOM" id="CLU_1747596_0_0_11"/>
<evidence type="ECO:0000313" key="2">
    <source>
        <dbReference type="EMBL" id="AAS05081.1"/>
    </source>
</evidence>
<accession>Q73W96</accession>
<dbReference type="KEGG" id="mpa:MAP_2764c"/>
<evidence type="ECO:0000256" key="1">
    <source>
        <dbReference type="SAM" id="MobiDB-lite"/>
    </source>
</evidence>
<reference evidence="2 3" key="1">
    <citation type="journal article" date="2005" name="Proc. Natl. Acad. Sci. U.S.A.">
        <title>The complete genome sequence of Mycobacterium avium subspecies paratuberculosis.</title>
        <authorList>
            <person name="Li L."/>
            <person name="Bannantine J.P."/>
            <person name="Zhang Q."/>
            <person name="Amonsin A."/>
            <person name="May B.J."/>
            <person name="Alt D."/>
            <person name="Banerji N."/>
            <person name="Kanjilal S."/>
            <person name="Kapur V."/>
        </authorList>
    </citation>
    <scope>NUCLEOTIDE SEQUENCE [LARGE SCALE GENOMIC DNA]</scope>
    <source>
        <strain evidence="3">ATCC BAA-968 / K-10</strain>
    </source>
</reference>
<dbReference type="STRING" id="262316.MAP_2764c"/>